<dbReference type="STRING" id="34508.A0A4U5PCL3"/>
<reference evidence="2 3" key="2">
    <citation type="journal article" date="2019" name="G3 (Bethesda)">
        <title>Hybrid Assembly of the Genome of the Entomopathogenic Nematode Steinernema carpocapsae Identifies the X-Chromosome.</title>
        <authorList>
            <person name="Serra L."/>
            <person name="Macchietto M."/>
            <person name="Macias-Munoz A."/>
            <person name="McGill C.J."/>
            <person name="Rodriguez I.M."/>
            <person name="Rodriguez B."/>
            <person name="Murad R."/>
            <person name="Mortazavi A."/>
        </authorList>
    </citation>
    <scope>NUCLEOTIDE SEQUENCE [LARGE SCALE GENOMIC DNA]</scope>
    <source>
        <strain evidence="2 3">ALL</strain>
    </source>
</reference>
<feature type="region of interest" description="Disordered" evidence="1">
    <location>
        <begin position="148"/>
        <end position="188"/>
    </location>
</feature>
<dbReference type="InterPro" id="IPR020149">
    <property type="entry name" value="Uncharacterised_C02F5.10"/>
</dbReference>
<dbReference type="Pfam" id="PF17309">
    <property type="entry name" value="DUF5356"/>
    <property type="match status" value="1"/>
</dbReference>
<comment type="caution">
    <text evidence="2">The sequence shown here is derived from an EMBL/GenBank/DDBJ whole genome shotgun (WGS) entry which is preliminary data.</text>
</comment>
<feature type="region of interest" description="Disordered" evidence="1">
    <location>
        <begin position="1"/>
        <end position="128"/>
    </location>
</feature>
<protein>
    <submittedName>
        <fullName evidence="2">Uncharacterized protein</fullName>
    </submittedName>
</protein>
<dbReference type="AlphaFoldDB" id="A0A4U5PCL3"/>
<evidence type="ECO:0000313" key="2">
    <source>
        <dbReference type="EMBL" id="TKR94149.1"/>
    </source>
</evidence>
<feature type="compositionally biased region" description="Pro residues" evidence="1">
    <location>
        <begin position="171"/>
        <end position="182"/>
    </location>
</feature>
<sequence length="271" mass="29750">MAVDPSGKSVLPSSNGNAEAPKEPRKEPSSEEKLLTAISSDAQSPKPESRLPDSGLSPKVSSKESAVSMEESKRKQRKKKRRSSKSSDEKSSDEERKRGRRSRRKRNKSNKEYGESLEECSDTDWQSADPAYNSELINLKKKANKVTVFSAPHSLKPHKNKSKNASSPRPATTPPSAPPPPVATRNEEVTDLTNLEITVDPAAQVNQDKLLEAKADAIGKLVAGVVRMYLKDRRKDAVELEVRLHTKDGVNIDVTHAVSSQNDGPVDKIPK</sequence>
<proteinExistence type="predicted"/>
<evidence type="ECO:0000256" key="1">
    <source>
        <dbReference type="SAM" id="MobiDB-lite"/>
    </source>
</evidence>
<accession>A0A4U5PCL3</accession>
<gene>
    <name evidence="2" type="ORF">L596_008475</name>
</gene>
<feature type="compositionally biased region" description="Basic residues" evidence="1">
    <location>
        <begin position="74"/>
        <end position="84"/>
    </location>
</feature>
<reference evidence="2 3" key="1">
    <citation type="journal article" date="2015" name="Genome Biol.">
        <title>Comparative genomics of Steinernema reveals deeply conserved gene regulatory networks.</title>
        <authorList>
            <person name="Dillman A.R."/>
            <person name="Macchietto M."/>
            <person name="Porter C.F."/>
            <person name="Rogers A."/>
            <person name="Williams B."/>
            <person name="Antoshechkin I."/>
            <person name="Lee M.M."/>
            <person name="Goodwin Z."/>
            <person name="Lu X."/>
            <person name="Lewis E.E."/>
            <person name="Goodrich-Blair H."/>
            <person name="Stock S.P."/>
            <person name="Adams B.J."/>
            <person name="Sternberg P.W."/>
            <person name="Mortazavi A."/>
        </authorList>
    </citation>
    <scope>NUCLEOTIDE SEQUENCE [LARGE SCALE GENOMIC DNA]</scope>
    <source>
        <strain evidence="2 3">ALL</strain>
    </source>
</reference>
<feature type="compositionally biased region" description="Basic residues" evidence="1">
    <location>
        <begin position="98"/>
        <end position="108"/>
    </location>
</feature>
<organism evidence="2 3">
    <name type="scientific">Steinernema carpocapsae</name>
    <name type="common">Entomopathogenic nematode</name>
    <dbReference type="NCBI Taxonomy" id="34508"/>
    <lineage>
        <taxon>Eukaryota</taxon>
        <taxon>Metazoa</taxon>
        <taxon>Ecdysozoa</taxon>
        <taxon>Nematoda</taxon>
        <taxon>Chromadorea</taxon>
        <taxon>Rhabditida</taxon>
        <taxon>Tylenchina</taxon>
        <taxon>Panagrolaimomorpha</taxon>
        <taxon>Strongyloidoidea</taxon>
        <taxon>Steinernematidae</taxon>
        <taxon>Steinernema</taxon>
    </lineage>
</organism>
<evidence type="ECO:0000313" key="3">
    <source>
        <dbReference type="Proteomes" id="UP000298663"/>
    </source>
</evidence>
<dbReference type="EMBL" id="AZBU02000002">
    <property type="protein sequence ID" value="TKR94149.1"/>
    <property type="molecule type" value="Genomic_DNA"/>
</dbReference>
<keyword evidence="3" id="KW-1185">Reference proteome</keyword>
<feature type="compositionally biased region" description="Basic and acidic residues" evidence="1">
    <location>
        <begin position="85"/>
        <end position="97"/>
    </location>
</feature>
<dbReference type="OrthoDB" id="5875813at2759"/>
<dbReference type="Proteomes" id="UP000298663">
    <property type="component" value="Unassembled WGS sequence"/>
</dbReference>
<feature type="compositionally biased region" description="Basic and acidic residues" evidence="1">
    <location>
        <begin position="20"/>
        <end position="34"/>
    </location>
</feature>
<name>A0A4U5PCL3_STECR</name>